<feature type="transmembrane region" description="Helical" evidence="2">
    <location>
        <begin position="173"/>
        <end position="198"/>
    </location>
</feature>
<keyword evidence="2" id="KW-1133">Transmembrane helix</keyword>
<evidence type="ECO:0000256" key="2">
    <source>
        <dbReference type="SAM" id="Phobius"/>
    </source>
</evidence>
<evidence type="ECO:0000259" key="3">
    <source>
        <dbReference type="Pfam" id="PF20152"/>
    </source>
</evidence>
<evidence type="ECO:0000313" key="4">
    <source>
        <dbReference type="EMBL" id="THU85296.1"/>
    </source>
</evidence>
<evidence type="ECO:0000313" key="5">
    <source>
        <dbReference type="Proteomes" id="UP000297245"/>
    </source>
</evidence>
<dbReference type="EMBL" id="ML179555">
    <property type="protein sequence ID" value="THU85296.1"/>
    <property type="molecule type" value="Genomic_DNA"/>
</dbReference>
<dbReference type="PANTHER" id="PTHR40465:SF1">
    <property type="entry name" value="DUF6534 DOMAIN-CONTAINING PROTEIN"/>
    <property type="match status" value="1"/>
</dbReference>
<dbReference type="Pfam" id="PF20152">
    <property type="entry name" value="DUF6534"/>
    <property type="match status" value="1"/>
</dbReference>
<feature type="transmembrane region" description="Helical" evidence="2">
    <location>
        <begin position="218"/>
        <end position="238"/>
    </location>
</feature>
<dbReference type="InterPro" id="IPR045339">
    <property type="entry name" value="DUF6534"/>
</dbReference>
<feature type="transmembrane region" description="Helical" evidence="2">
    <location>
        <begin position="44"/>
        <end position="66"/>
    </location>
</feature>
<proteinExistence type="predicted"/>
<dbReference type="PANTHER" id="PTHR40465">
    <property type="entry name" value="CHROMOSOME 1, WHOLE GENOME SHOTGUN SEQUENCE"/>
    <property type="match status" value="1"/>
</dbReference>
<feature type="transmembrane region" description="Helical" evidence="2">
    <location>
        <begin position="129"/>
        <end position="153"/>
    </location>
</feature>
<feature type="transmembrane region" description="Helical" evidence="2">
    <location>
        <begin position="86"/>
        <end position="109"/>
    </location>
</feature>
<dbReference type="OrthoDB" id="2535105at2759"/>
<gene>
    <name evidence="4" type="ORF">K435DRAFT_970778</name>
</gene>
<protein>
    <recommendedName>
        <fullName evidence="3">DUF6534 domain-containing protein</fullName>
    </recommendedName>
</protein>
<keyword evidence="5" id="KW-1185">Reference proteome</keyword>
<accession>A0A4S8L958</accession>
<feature type="domain" description="DUF6534" evidence="3">
    <location>
        <begin position="184"/>
        <end position="270"/>
    </location>
</feature>
<feature type="transmembrane region" description="Helical" evidence="2">
    <location>
        <begin position="12"/>
        <end position="32"/>
    </location>
</feature>
<keyword evidence="2" id="KW-0472">Membrane</keyword>
<keyword evidence="2" id="KW-0812">Transmembrane</keyword>
<evidence type="ECO:0000256" key="1">
    <source>
        <dbReference type="SAM" id="MobiDB-lite"/>
    </source>
</evidence>
<dbReference type="AlphaFoldDB" id="A0A4S8L958"/>
<reference evidence="4 5" key="1">
    <citation type="journal article" date="2019" name="Nat. Ecol. Evol.">
        <title>Megaphylogeny resolves global patterns of mushroom evolution.</title>
        <authorList>
            <person name="Varga T."/>
            <person name="Krizsan K."/>
            <person name="Foldi C."/>
            <person name="Dima B."/>
            <person name="Sanchez-Garcia M."/>
            <person name="Sanchez-Ramirez S."/>
            <person name="Szollosi G.J."/>
            <person name="Szarkandi J.G."/>
            <person name="Papp V."/>
            <person name="Albert L."/>
            <person name="Andreopoulos W."/>
            <person name="Angelini C."/>
            <person name="Antonin V."/>
            <person name="Barry K.W."/>
            <person name="Bougher N.L."/>
            <person name="Buchanan P."/>
            <person name="Buyck B."/>
            <person name="Bense V."/>
            <person name="Catcheside P."/>
            <person name="Chovatia M."/>
            <person name="Cooper J."/>
            <person name="Damon W."/>
            <person name="Desjardin D."/>
            <person name="Finy P."/>
            <person name="Geml J."/>
            <person name="Haridas S."/>
            <person name="Hughes K."/>
            <person name="Justo A."/>
            <person name="Karasinski D."/>
            <person name="Kautmanova I."/>
            <person name="Kiss B."/>
            <person name="Kocsube S."/>
            <person name="Kotiranta H."/>
            <person name="LaButti K.M."/>
            <person name="Lechner B.E."/>
            <person name="Liimatainen K."/>
            <person name="Lipzen A."/>
            <person name="Lukacs Z."/>
            <person name="Mihaltcheva S."/>
            <person name="Morgado L.N."/>
            <person name="Niskanen T."/>
            <person name="Noordeloos M.E."/>
            <person name="Ohm R.A."/>
            <person name="Ortiz-Santana B."/>
            <person name="Ovrebo C."/>
            <person name="Racz N."/>
            <person name="Riley R."/>
            <person name="Savchenko A."/>
            <person name="Shiryaev A."/>
            <person name="Soop K."/>
            <person name="Spirin V."/>
            <person name="Szebenyi C."/>
            <person name="Tomsovsky M."/>
            <person name="Tulloss R.E."/>
            <person name="Uehling J."/>
            <person name="Grigoriev I.V."/>
            <person name="Vagvolgyi C."/>
            <person name="Papp T."/>
            <person name="Martin F.M."/>
            <person name="Miettinen O."/>
            <person name="Hibbett D.S."/>
            <person name="Nagy L.G."/>
        </authorList>
    </citation>
    <scope>NUCLEOTIDE SEQUENCE [LARGE SCALE GENOMIC DNA]</scope>
    <source>
        <strain evidence="4 5">CBS 962.96</strain>
    </source>
</reference>
<sequence>MPFDHTLGVLEIGIVISGILFGMVTTQVYVYHKNFPKDSLLLKIGLVDALWLIEFGHTVCITHALYDYTVSHYGDPKELLLAPKSLGVAVLFHGIATVMVQAFFTYRIVQFSKVEIDQNVTHTLAWVNLLPLIIPIVSSILMLTQLIAVTVLSAEALIVATKSLVLYLEKWEWLLTTALVLRSAADILISGALVWFLIGERSGAYKKTVQVVDKLIQWAIETGIITSMLGIIILITYHTNRQNFAWLALFMVLPKVFSNTLLANMNSRAHLRDMQSSYAVSSSSAPSSTPSARVGTFRARMGTGGDSNVAVTVVTQSDSEMDTFDIGRGWGRDQDIKSGFESPKIPESV</sequence>
<organism evidence="4 5">
    <name type="scientific">Dendrothele bispora (strain CBS 962.96)</name>
    <dbReference type="NCBI Taxonomy" id="1314807"/>
    <lineage>
        <taxon>Eukaryota</taxon>
        <taxon>Fungi</taxon>
        <taxon>Dikarya</taxon>
        <taxon>Basidiomycota</taxon>
        <taxon>Agaricomycotina</taxon>
        <taxon>Agaricomycetes</taxon>
        <taxon>Agaricomycetidae</taxon>
        <taxon>Agaricales</taxon>
        <taxon>Agaricales incertae sedis</taxon>
        <taxon>Dendrothele</taxon>
    </lineage>
</organism>
<name>A0A4S8L958_DENBC</name>
<feature type="region of interest" description="Disordered" evidence="1">
    <location>
        <begin position="326"/>
        <end position="349"/>
    </location>
</feature>
<feature type="transmembrane region" description="Helical" evidence="2">
    <location>
        <begin position="244"/>
        <end position="265"/>
    </location>
</feature>
<dbReference type="Proteomes" id="UP000297245">
    <property type="component" value="Unassembled WGS sequence"/>
</dbReference>